<keyword evidence="2 7" id="KW-0813">Transport</keyword>
<evidence type="ECO:0000256" key="4">
    <source>
        <dbReference type="ARBA" id="ARBA00022692"/>
    </source>
</evidence>
<dbReference type="PANTHER" id="PTHR30465">
    <property type="entry name" value="INNER MEMBRANE ABC TRANSPORTER"/>
    <property type="match status" value="1"/>
</dbReference>
<dbReference type="InterPro" id="IPR000515">
    <property type="entry name" value="MetI-like"/>
</dbReference>
<evidence type="ECO:0000256" key="1">
    <source>
        <dbReference type="ARBA" id="ARBA00004651"/>
    </source>
</evidence>
<dbReference type="RefSeq" id="WP_119039590.1">
    <property type="nucleotide sequence ID" value="NZ_CP099968.1"/>
</dbReference>
<sequence>MMRFLLGRLGQSLILLLIVSLIGFCVLMLAPGGPMSKFALTPGISKADLDRIAHQMGLDRPILIQYLDWLWGLVRGDWGSSFRDNRPVLTIIYEHLFATLLLMGSTTAIAIGIGTWIGVRGAVKPYSIFDYTATIGTMIALSIPTFWFGLVAIYIFSLNLGWFPAGNMYTIGDQSFLDYLHHLVLPSSVLALVNIAIWSRYMRSSMLEAINQEFVRTARAKGVSERKIIRRHVARNALLPMITLAGIQVPQLLGGALVAETVFTWPGMGRLFLDSLGYSDYPVIMGLLMFSAILTVLGSLMADILTAIVDPRIRLA</sequence>
<dbReference type="Proteomes" id="UP001058739">
    <property type="component" value="Chromosome 02"/>
</dbReference>
<feature type="transmembrane region" description="Helical" evidence="7">
    <location>
        <begin position="12"/>
        <end position="30"/>
    </location>
</feature>
<evidence type="ECO:0000256" key="7">
    <source>
        <dbReference type="RuleBase" id="RU363032"/>
    </source>
</evidence>
<keyword evidence="3" id="KW-1003">Cell membrane</keyword>
<accession>A0ABY5UGQ1</accession>
<dbReference type="EMBL" id="CP099968">
    <property type="protein sequence ID" value="UWL61882.1"/>
    <property type="molecule type" value="Genomic_DNA"/>
</dbReference>
<dbReference type="InterPro" id="IPR045621">
    <property type="entry name" value="BPD_transp_1_N"/>
</dbReference>
<dbReference type="InterPro" id="IPR035906">
    <property type="entry name" value="MetI-like_sf"/>
</dbReference>
<feature type="transmembrane region" description="Helical" evidence="7">
    <location>
        <begin position="237"/>
        <end position="263"/>
    </location>
</feature>
<evidence type="ECO:0000313" key="9">
    <source>
        <dbReference type="EMBL" id="UWL61882.1"/>
    </source>
</evidence>
<dbReference type="CDD" id="cd06261">
    <property type="entry name" value="TM_PBP2"/>
    <property type="match status" value="1"/>
</dbReference>
<keyword evidence="4 7" id="KW-0812">Transmembrane</keyword>
<dbReference type="Pfam" id="PF19300">
    <property type="entry name" value="BPD_transp_1_N"/>
    <property type="match status" value="1"/>
</dbReference>
<dbReference type="Gene3D" id="1.10.3720.10">
    <property type="entry name" value="MetI-like"/>
    <property type="match status" value="1"/>
</dbReference>
<dbReference type="SUPFAM" id="SSF161098">
    <property type="entry name" value="MetI-like"/>
    <property type="match status" value="1"/>
</dbReference>
<evidence type="ECO:0000256" key="6">
    <source>
        <dbReference type="ARBA" id="ARBA00023136"/>
    </source>
</evidence>
<evidence type="ECO:0000313" key="10">
    <source>
        <dbReference type="Proteomes" id="UP001058739"/>
    </source>
</evidence>
<comment type="similarity">
    <text evidence="7">Belongs to the binding-protein-dependent transport system permease family.</text>
</comment>
<gene>
    <name evidence="9" type="ORF">NIK97_18585</name>
</gene>
<dbReference type="PROSITE" id="PS50928">
    <property type="entry name" value="ABC_TM1"/>
    <property type="match status" value="1"/>
</dbReference>
<feature type="domain" description="ABC transmembrane type-1" evidence="8">
    <location>
        <begin position="96"/>
        <end position="306"/>
    </location>
</feature>
<name>A0ABY5UGQ1_9HYPH</name>
<keyword evidence="6 7" id="KW-0472">Membrane</keyword>
<evidence type="ECO:0000256" key="2">
    <source>
        <dbReference type="ARBA" id="ARBA00022448"/>
    </source>
</evidence>
<proteinExistence type="inferred from homology"/>
<evidence type="ECO:0000256" key="3">
    <source>
        <dbReference type="ARBA" id="ARBA00022475"/>
    </source>
</evidence>
<protein>
    <submittedName>
        <fullName evidence="9">ABC transporter permease</fullName>
    </submittedName>
</protein>
<organism evidence="9 10">
    <name type="scientific">Brucella pseudintermedia</name>
    <dbReference type="NCBI Taxonomy" id="370111"/>
    <lineage>
        <taxon>Bacteria</taxon>
        <taxon>Pseudomonadati</taxon>
        <taxon>Pseudomonadota</taxon>
        <taxon>Alphaproteobacteria</taxon>
        <taxon>Hyphomicrobiales</taxon>
        <taxon>Brucellaceae</taxon>
        <taxon>Brucella/Ochrobactrum group</taxon>
        <taxon>Brucella</taxon>
    </lineage>
</organism>
<evidence type="ECO:0000259" key="8">
    <source>
        <dbReference type="PROSITE" id="PS50928"/>
    </source>
</evidence>
<feature type="transmembrane region" description="Helical" evidence="7">
    <location>
        <begin position="96"/>
        <end position="119"/>
    </location>
</feature>
<feature type="transmembrane region" description="Helical" evidence="7">
    <location>
        <begin position="283"/>
        <end position="309"/>
    </location>
</feature>
<comment type="subcellular location">
    <subcellularLocation>
        <location evidence="1 7">Cell membrane</location>
        <topology evidence="1 7">Multi-pass membrane protein</topology>
    </subcellularLocation>
</comment>
<keyword evidence="10" id="KW-1185">Reference proteome</keyword>
<dbReference type="PANTHER" id="PTHR30465:SF0">
    <property type="entry name" value="OLIGOPEPTIDE TRANSPORT SYSTEM PERMEASE PROTEIN APPB"/>
    <property type="match status" value="1"/>
</dbReference>
<feature type="transmembrane region" description="Helical" evidence="7">
    <location>
        <begin position="131"/>
        <end position="156"/>
    </location>
</feature>
<dbReference type="Pfam" id="PF00528">
    <property type="entry name" value="BPD_transp_1"/>
    <property type="match status" value="1"/>
</dbReference>
<keyword evidence="5 7" id="KW-1133">Transmembrane helix</keyword>
<reference evidence="9" key="1">
    <citation type="submission" date="2022-06" db="EMBL/GenBank/DDBJ databases">
        <title>Complete Genome Sequence of Deoxynivalenol-bioadsorption Ochrobactrum pseudintermedium ASAG-D25.</title>
        <authorList>
            <person name="Wang N."/>
        </authorList>
    </citation>
    <scope>NUCLEOTIDE SEQUENCE</scope>
    <source>
        <strain evidence="9">ASAG-D25</strain>
    </source>
</reference>
<feature type="transmembrane region" description="Helical" evidence="7">
    <location>
        <begin position="176"/>
        <end position="197"/>
    </location>
</feature>
<evidence type="ECO:0000256" key="5">
    <source>
        <dbReference type="ARBA" id="ARBA00022989"/>
    </source>
</evidence>